<evidence type="ECO:0000256" key="2">
    <source>
        <dbReference type="ARBA" id="ARBA00022692"/>
    </source>
</evidence>
<keyword evidence="4 5" id="KW-0472">Membrane</keyword>
<accession>A0A6G5QNM4</accession>
<evidence type="ECO:0000256" key="5">
    <source>
        <dbReference type="SAM" id="Phobius"/>
    </source>
</evidence>
<keyword evidence="2 5" id="KW-0812">Transmembrane</keyword>
<evidence type="ECO:0000256" key="4">
    <source>
        <dbReference type="ARBA" id="ARBA00023136"/>
    </source>
</evidence>
<proteinExistence type="predicted"/>
<name>A0A6G5QNM4_CAMRE</name>
<gene>
    <name evidence="7" type="ORF">CRECT_1635</name>
</gene>
<evidence type="ECO:0000256" key="3">
    <source>
        <dbReference type="ARBA" id="ARBA00022989"/>
    </source>
</evidence>
<organism evidence="7 8">
    <name type="scientific">Campylobacter rectus</name>
    <name type="common">Wolinella recta</name>
    <dbReference type="NCBI Taxonomy" id="203"/>
    <lineage>
        <taxon>Bacteria</taxon>
        <taxon>Pseudomonadati</taxon>
        <taxon>Campylobacterota</taxon>
        <taxon>Epsilonproteobacteria</taxon>
        <taxon>Campylobacterales</taxon>
        <taxon>Campylobacteraceae</taxon>
        <taxon>Campylobacter</taxon>
    </lineage>
</organism>
<dbReference type="Proteomes" id="UP000502377">
    <property type="component" value="Chromosome"/>
</dbReference>
<keyword evidence="3 5" id="KW-1133">Transmembrane helix</keyword>
<protein>
    <submittedName>
        <fullName evidence="7">TM2 domain-containing protein</fullName>
    </submittedName>
</protein>
<dbReference type="EMBL" id="CP012543">
    <property type="protein sequence ID" value="QCD47270.1"/>
    <property type="molecule type" value="Genomic_DNA"/>
</dbReference>
<dbReference type="RefSeq" id="WP_004320815.1">
    <property type="nucleotide sequence ID" value="NZ_CP012543.1"/>
</dbReference>
<dbReference type="InterPro" id="IPR007829">
    <property type="entry name" value="TM2"/>
</dbReference>
<feature type="transmembrane region" description="Helical" evidence="5">
    <location>
        <begin position="47"/>
        <end position="65"/>
    </location>
</feature>
<evidence type="ECO:0000313" key="8">
    <source>
        <dbReference type="Proteomes" id="UP000502377"/>
    </source>
</evidence>
<dbReference type="GO" id="GO:0016020">
    <property type="term" value="C:membrane"/>
    <property type="evidence" value="ECO:0007669"/>
    <property type="project" value="UniProtKB-SubCell"/>
</dbReference>
<evidence type="ECO:0000259" key="6">
    <source>
        <dbReference type="Pfam" id="PF05154"/>
    </source>
</evidence>
<sequence length="129" mass="14117">MGNSYLLFKGKVSDTHLMIVKNELDRAEAAGNMPDLRPLTSQLKSPILGLIISILFGFIGFDRFYKGDGGAGVLKFVLAVGMARASKTNPDEAAIALAALLLWWLADIFLVYFGIKKDNFKKISAFFLG</sequence>
<dbReference type="Pfam" id="PF05154">
    <property type="entry name" value="TM2"/>
    <property type="match status" value="1"/>
</dbReference>
<feature type="domain" description="TM2" evidence="6">
    <location>
        <begin position="44"/>
        <end position="81"/>
    </location>
</feature>
<comment type="subcellular location">
    <subcellularLocation>
        <location evidence="1">Membrane</location>
        <topology evidence="1">Multi-pass membrane protein</topology>
    </subcellularLocation>
</comment>
<evidence type="ECO:0000256" key="1">
    <source>
        <dbReference type="ARBA" id="ARBA00004141"/>
    </source>
</evidence>
<dbReference type="AlphaFoldDB" id="A0A6G5QNM4"/>
<evidence type="ECO:0000313" key="7">
    <source>
        <dbReference type="EMBL" id="QCD47270.1"/>
    </source>
</evidence>
<feature type="transmembrane region" description="Helical" evidence="5">
    <location>
        <begin position="93"/>
        <end position="115"/>
    </location>
</feature>
<dbReference type="KEGG" id="crx:CRECT_1635"/>
<reference evidence="7 8" key="1">
    <citation type="submission" date="2016-07" db="EMBL/GenBank/DDBJ databases">
        <title>Comparative genomics of the Campylobacter concisus group.</title>
        <authorList>
            <person name="Miller W.G."/>
            <person name="Yee E."/>
            <person name="Chapman M.H."/>
            <person name="Huynh S."/>
            <person name="Bono J.L."/>
            <person name="On S.L.W."/>
            <person name="StLeger J."/>
            <person name="Foster G."/>
            <person name="Parker C.T."/>
        </authorList>
    </citation>
    <scope>NUCLEOTIDE SEQUENCE [LARGE SCALE GENOMIC DNA]</scope>
    <source>
        <strain evidence="7 8">ATCC 33238</strain>
    </source>
</reference>